<protein>
    <submittedName>
        <fullName evidence="1">Uncharacterized protein</fullName>
    </submittedName>
</protein>
<dbReference type="InterPro" id="IPR036691">
    <property type="entry name" value="Endo/exonu/phosph_ase_sf"/>
</dbReference>
<keyword evidence="2" id="KW-1185">Reference proteome</keyword>
<evidence type="ECO:0000313" key="1">
    <source>
        <dbReference type="EMBL" id="TYH63659.1"/>
    </source>
</evidence>
<organism evidence="1 2">
    <name type="scientific">Gossypium tomentosum</name>
    <name type="common">Hawaiian cotton</name>
    <name type="synonym">Gossypium sandvicense</name>
    <dbReference type="NCBI Taxonomy" id="34277"/>
    <lineage>
        <taxon>Eukaryota</taxon>
        <taxon>Viridiplantae</taxon>
        <taxon>Streptophyta</taxon>
        <taxon>Embryophyta</taxon>
        <taxon>Tracheophyta</taxon>
        <taxon>Spermatophyta</taxon>
        <taxon>Magnoliopsida</taxon>
        <taxon>eudicotyledons</taxon>
        <taxon>Gunneridae</taxon>
        <taxon>Pentapetalae</taxon>
        <taxon>rosids</taxon>
        <taxon>malvids</taxon>
        <taxon>Malvales</taxon>
        <taxon>Malvaceae</taxon>
        <taxon>Malvoideae</taxon>
        <taxon>Gossypium</taxon>
    </lineage>
</organism>
<dbReference type="Proteomes" id="UP000322667">
    <property type="component" value="Chromosome D07"/>
</dbReference>
<dbReference type="PANTHER" id="PTHR33710">
    <property type="entry name" value="BNAC02G09200D PROTEIN"/>
    <property type="match status" value="1"/>
</dbReference>
<sequence length="279" mass="32743">MGVDERQGGAVTSKVWCSRFRYFFFNHGFIDLGVQGPKFTWSKGRLFQRLDRSFCNGDWQSYAPNTTVRHLYKLKSDHRPLLVSTNPERIEKEELYWFQKSRSEWLFNGDRNTAFFHNRTLKRRQQNNIEALLIEGTGWCFDNDMLRWHATDYFSKLYTVDNYLTGSFPIRGHFLKLETNVIRELLAKVTEEEVRCSVFSMSPLKAPEADGFHAKFYQANWEQNQSHFIASRNISDNIIIAQESIHTMKTTKSKKGWMVVKVDDVSMDMDSTKTARETS</sequence>
<reference evidence="1 2" key="1">
    <citation type="submission" date="2019-07" db="EMBL/GenBank/DDBJ databases">
        <title>WGS assembly of Gossypium tomentosum.</title>
        <authorList>
            <person name="Chen Z.J."/>
            <person name="Sreedasyam A."/>
            <person name="Ando A."/>
            <person name="Song Q."/>
            <person name="De L."/>
            <person name="Hulse-Kemp A."/>
            <person name="Ding M."/>
            <person name="Ye W."/>
            <person name="Kirkbride R."/>
            <person name="Jenkins J."/>
            <person name="Plott C."/>
            <person name="Lovell J."/>
            <person name="Lin Y.-M."/>
            <person name="Vaughn R."/>
            <person name="Liu B."/>
            <person name="Li W."/>
            <person name="Simpson S."/>
            <person name="Scheffler B."/>
            <person name="Saski C."/>
            <person name="Grover C."/>
            <person name="Hu G."/>
            <person name="Conover J."/>
            <person name="Carlson J."/>
            <person name="Shu S."/>
            <person name="Boston L."/>
            <person name="Williams M."/>
            <person name="Peterson D."/>
            <person name="Mcgee K."/>
            <person name="Jones D."/>
            <person name="Wendel J."/>
            <person name="Stelly D."/>
            <person name="Grimwood J."/>
            <person name="Schmutz J."/>
        </authorList>
    </citation>
    <scope>NUCLEOTIDE SEQUENCE [LARGE SCALE GENOMIC DNA]</scope>
    <source>
        <strain evidence="1">7179.01</strain>
    </source>
</reference>
<name>A0A5D2KA84_GOSTO</name>
<dbReference type="SUPFAM" id="SSF56219">
    <property type="entry name" value="DNase I-like"/>
    <property type="match status" value="1"/>
</dbReference>
<dbReference type="PANTHER" id="PTHR33710:SF77">
    <property type="entry name" value="DNASE I-LIKE SUPERFAMILY PROTEIN"/>
    <property type="match status" value="1"/>
</dbReference>
<evidence type="ECO:0000313" key="2">
    <source>
        <dbReference type="Proteomes" id="UP000322667"/>
    </source>
</evidence>
<gene>
    <name evidence="1" type="ORF">ES332_D07G207900v1</name>
</gene>
<dbReference type="Gene3D" id="3.60.10.10">
    <property type="entry name" value="Endonuclease/exonuclease/phosphatase"/>
    <property type="match status" value="1"/>
</dbReference>
<proteinExistence type="predicted"/>
<dbReference type="AlphaFoldDB" id="A0A5D2KA84"/>
<accession>A0A5D2KA84</accession>
<dbReference type="EMBL" id="CM017629">
    <property type="protein sequence ID" value="TYH63659.1"/>
    <property type="molecule type" value="Genomic_DNA"/>
</dbReference>